<feature type="domain" description="Transposase IS4-like" evidence="1">
    <location>
        <begin position="105"/>
        <end position="286"/>
    </location>
</feature>
<dbReference type="Pfam" id="PF01609">
    <property type="entry name" value="DDE_Tnp_1"/>
    <property type="match status" value="1"/>
</dbReference>
<sequence length="299" mass="34586">MKVLNYLPKKVKFVMELEFPIINDFYPRVGFIGGRIGYAKDVIFKWLLVKKVTNWDYRSVAHVSGISYQTLARRNTQFSKHNVYQKFFQYLVKQAVKADLITGEKVAIDSSFVKTYSQKQESGSGKWNGFKKGFGFKIHALIDVVTKFPIALVITDGLMYDGRLAIPLMKRAKPYLKKHRYVLADKGYDDTDIVAWIVKNLKSKAGIPMRKKSKLAKGKSNRYGNLLNWKLKATGRTFKKSIYKLRTEIERFFSSLKRKYYLGKELTRGIEAFTNNAYLALICYALNKLYLVGVRSFQL</sequence>
<proteinExistence type="predicted"/>
<dbReference type="GO" id="GO:0003677">
    <property type="term" value="F:DNA binding"/>
    <property type="evidence" value="ECO:0007669"/>
    <property type="project" value="InterPro"/>
</dbReference>
<evidence type="ECO:0000313" key="2">
    <source>
        <dbReference type="EMBL" id="KKS84960.1"/>
    </source>
</evidence>
<dbReference type="InterPro" id="IPR002559">
    <property type="entry name" value="Transposase_11"/>
</dbReference>
<dbReference type="Proteomes" id="UP000034543">
    <property type="component" value="Unassembled WGS sequence"/>
</dbReference>
<dbReference type="GO" id="GO:0006313">
    <property type="term" value="P:DNA transposition"/>
    <property type="evidence" value="ECO:0007669"/>
    <property type="project" value="InterPro"/>
</dbReference>
<evidence type="ECO:0000259" key="1">
    <source>
        <dbReference type="Pfam" id="PF01609"/>
    </source>
</evidence>
<evidence type="ECO:0000313" key="3">
    <source>
        <dbReference type="Proteomes" id="UP000034543"/>
    </source>
</evidence>
<name>A0A0G1CGK8_9BACT</name>
<dbReference type="EMBL" id="LCFB01000012">
    <property type="protein sequence ID" value="KKS84960.1"/>
    <property type="molecule type" value="Genomic_DNA"/>
</dbReference>
<dbReference type="InterPro" id="IPR012337">
    <property type="entry name" value="RNaseH-like_sf"/>
</dbReference>
<organism evidence="2 3">
    <name type="scientific">Candidatus Gottesmanbacteria bacterium GW2011_GWA1_43_11</name>
    <dbReference type="NCBI Taxonomy" id="1618436"/>
    <lineage>
        <taxon>Bacteria</taxon>
        <taxon>Candidatus Gottesmaniibacteriota</taxon>
    </lineage>
</organism>
<reference evidence="2 3" key="1">
    <citation type="journal article" date="2015" name="Nature">
        <title>rRNA introns, odd ribosomes, and small enigmatic genomes across a large radiation of phyla.</title>
        <authorList>
            <person name="Brown C.T."/>
            <person name="Hug L.A."/>
            <person name="Thomas B.C."/>
            <person name="Sharon I."/>
            <person name="Castelle C.J."/>
            <person name="Singh A."/>
            <person name="Wilkins M.J."/>
            <person name="Williams K.H."/>
            <person name="Banfield J.F."/>
        </authorList>
    </citation>
    <scope>NUCLEOTIDE SEQUENCE [LARGE SCALE GENOMIC DNA]</scope>
</reference>
<dbReference type="GO" id="GO:0004803">
    <property type="term" value="F:transposase activity"/>
    <property type="evidence" value="ECO:0007669"/>
    <property type="project" value="InterPro"/>
</dbReference>
<protein>
    <recommendedName>
        <fullName evidence="1">Transposase IS4-like domain-containing protein</fullName>
    </recommendedName>
</protein>
<dbReference type="SUPFAM" id="SSF53098">
    <property type="entry name" value="Ribonuclease H-like"/>
    <property type="match status" value="1"/>
</dbReference>
<dbReference type="AlphaFoldDB" id="A0A0G1CGK8"/>
<comment type="caution">
    <text evidence="2">The sequence shown here is derived from an EMBL/GenBank/DDBJ whole genome shotgun (WGS) entry which is preliminary data.</text>
</comment>
<accession>A0A0G1CGK8</accession>
<dbReference type="STRING" id="1618436.UV59_C0012G0053"/>
<gene>
    <name evidence="2" type="ORF">UV59_C0012G0053</name>
</gene>